<dbReference type="AlphaFoldDB" id="G0HYQ3"/>
<evidence type="ECO:0000313" key="1">
    <source>
        <dbReference type="EMBL" id="AEM58954.1"/>
    </source>
</evidence>
<dbReference type="HOGENOM" id="CLU_2874960_0_0_2"/>
<dbReference type="STRING" id="634497.HAH_4283"/>
<sequence>MDRRLVFEQIWVTKRALLIETQPLVNPAKRPTAIILLVINQRVDALLTTSLSGISRLGNYRFS</sequence>
<evidence type="ECO:0000313" key="2">
    <source>
        <dbReference type="Proteomes" id="UP000005629"/>
    </source>
</evidence>
<dbReference type="EMBL" id="CP002922">
    <property type="protein sequence ID" value="AEM58954.1"/>
    <property type="molecule type" value="Genomic_DNA"/>
</dbReference>
<dbReference type="Proteomes" id="UP000005629">
    <property type="component" value="Chromosome II"/>
</dbReference>
<organism evidence="1 2">
    <name type="scientific">Haloarcula hispanica (strain ATCC 33960 / DSM 4426 / JCM 8911 / NBRC 102182 / NCIMB 2187 / VKM B-1755)</name>
    <dbReference type="NCBI Taxonomy" id="634497"/>
    <lineage>
        <taxon>Archaea</taxon>
        <taxon>Methanobacteriati</taxon>
        <taxon>Methanobacteriota</taxon>
        <taxon>Stenosarchaea group</taxon>
        <taxon>Halobacteria</taxon>
        <taxon>Halobacteriales</taxon>
        <taxon>Haloarculaceae</taxon>
        <taxon>Haloarcula</taxon>
    </lineage>
</organism>
<reference evidence="1 2" key="1">
    <citation type="journal article" date="2011" name="J. Bacteriol.">
        <title>Complete genome sequence of Haloarcula hispanica, a model haloarchaeon for studying genetics, metabolism, and virus-host interaction.</title>
        <authorList>
            <person name="Liu H."/>
            <person name="Wu Z."/>
            <person name="Li M."/>
            <person name="Zhang F."/>
            <person name="Zheng H."/>
            <person name="Han J."/>
            <person name="Liu J."/>
            <person name="Zhou J."/>
            <person name="Wang S."/>
            <person name="Xiang H."/>
        </authorList>
    </citation>
    <scope>NUCLEOTIDE SEQUENCE [LARGE SCALE GENOMIC DNA]</scope>
    <source>
        <strain evidence="2">ATCC 33960 / DSM 4426 / JCM 8911 / NBRC 102182 / NCIMB 2187 / VKM B-1755</strain>
    </source>
</reference>
<accession>G0HYQ3</accession>
<dbReference type="KEGG" id="hhi:HAH_4283"/>
<protein>
    <submittedName>
        <fullName evidence="1">Uncharacterized protein</fullName>
    </submittedName>
</protein>
<gene>
    <name evidence="1" type="ordered locus">HAH_4283</name>
</gene>
<name>G0HYQ3_HALHT</name>
<proteinExistence type="predicted"/>